<reference evidence="2 3" key="1">
    <citation type="journal article" date="2019" name="Nat. Ecol. Evol.">
        <title>Megaphylogeny resolves global patterns of mushroom evolution.</title>
        <authorList>
            <person name="Varga T."/>
            <person name="Krizsan K."/>
            <person name="Foldi C."/>
            <person name="Dima B."/>
            <person name="Sanchez-Garcia M."/>
            <person name="Sanchez-Ramirez S."/>
            <person name="Szollosi G.J."/>
            <person name="Szarkandi J.G."/>
            <person name="Papp V."/>
            <person name="Albert L."/>
            <person name="Andreopoulos W."/>
            <person name="Angelini C."/>
            <person name="Antonin V."/>
            <person name="Barry K.W."/>
            <person name="Bougher N.L."/>
            <person name="Buchanan P."/>
            <person name="Buyck B."/>
            <person name="Bense V."/>
            <person name="Catcheside P."/>
            <person name="Chovatia M."/>
            <person name="Cooper J."/>
            <person name="Damon W."/>
            <person name="Desjardin D."/>
            <person name="Finy P."/>
            <person name="Geml J."/>
            <person name="Haridas S."/>
            <person name="Hughes K."/>
            <person name="Justo A."/>
            <person name="Karasinski D."/>
            <person name="Kautmanova I."/>
            <person name="Kiss B."/>
            <person name="Kocsube S."/>
            <person name="Kotiranta H."/>
            <person name="LaButti K.M."/>
            <person name="Lechner B.E."/>
            <person name="Liimatainen K."/>
            <person name="Lipzen A."/>
            <person name="Lukacs Z."/>
            <person name="Mihaltcheva S."/>
            <person name="Morgado L.N."/>
            <person name="Niskanen T."/>
            <person name="Noordeloos M.E."/>
            <person name="Ohm R.A."/>
            <person name="Ortiz-Santana B."/>
            <person name="Ovrebo C."/>
            <person name="Racz N."/>
            <person name="Riley R."/>
            <person name="Savchenko A."/>
            <person name="Shiryaev A."/>
            <person name="Soop K."/>
            <person name="Spirin V."/>
            <person name="Szebenyi C."/>
            <person name="Tomsovsky M."/>
            <person name="Tulloss R.E."/>
            <person name="Uehling J."/>
            <person name="Grigoriev I.V."/>
            <person name="Vagvolgyi C."/>
            <person name="Papp T."/>
            <person name="Martin F.M."/>
            <person name="Miettinen O."/>
            <person name="Hibbett D.S."/>
            <person name="Nagy L.G."/>
        </authorList>
    </citation>
    <scope>NUCLEOTIDE SEQUENCE [LARGE SCALE GENOMIC DNA]</scope>
    <source>
        <strain evidence="2 3">HHB13444</strain>
    </source>
</reference>
<evidence type="ECO:0000256" key="1">
    <source>
        <dbReference type="SAM" id="MobiDB-lite"/>
    </source>
</evidence>
<feature type="region of interest" description="Disordered" evidence="1">
    <location>
        <begin position="127"/>
        <end position="195"/>
    </location>
</feature>
<accession>A0A5C3NVG4</accession>
<dbReference type="EMBL" id="ML211615">
    <property type="protein sequence ID" value="TFK81355.1"/>
    <property type="molecule type" value="Genomic_DNA"/>
</dbReference>
<dbReference type="AlphaFoldDB" id="A0A5C3NVG4"/>
<name>A0A5C3NVG4_9APHY</name>
<protein>
    <submittedName>
        <fullName evidence="2">Uncharacterized protein</fullName>
    </submittedName>
</protein>
<evidence type="ECO:0000313" key="3">
    <source>
        <dbReference type="Proteomes" id="UP000308197"/>
    </source>
</evidence>
<gene>
    <name evidence="2" type="ORF">K466DRAFT_604564</name>
</gene>
<feature type="compositionally biased region" description="Pro residues" evidence="1">
    <location>
        <begin position="130"/>
        <end position="140"/>
    </location>
</feature>
<evidence type="ECO:0000313" key="2">
    <source>
        <dbReference type="EMBL" id="TFK81355.1"/>
    </source>
</evidence>
<organism evidence="2 3">
    <name type="scientific">Polyporus arcularius HHB13444</name>
    <dbReference type="NCBI Taxonomy" id="1314778"/>
    <lineage>
        <taxon>Eukaryota</taxon>
        <taxon>Fungi</taxon>
        <taxon>Dikarya</taxon>
        <taxon>Basidiomycota</taxon>
        <taxon>Agaricomycotina</taxon>
        <taxon>Agaricomycetes</taxon>
        <taxon>Polyporales</taxon>
        <taxon>Polyporaceae</taxon>
        <taxon>Polyporus</taxon>
    </lineage>
</organism>
<dbReference type="InParanoid" id="A0A5C3NVG4"/>
<keyword evidence="3" id="KW-1185">Reference proteome</keyword>
<dbReference type="Proteomes" id="UP000308197">
    <property type="component" value="Unassembled WGS sequence"/>
</dbReference>
<proteinExistence type="predicted"/>
<sequence length="195" mass="21965">MSQSTQGFYPAVVRRIARGEGPNPDTLILLERPAILIKSGVRLRLYTREYSTYTHLAWAEVESTRVIEKDEVEFVLQYGTWCEDRSHVAKHLLLAKRDQTDMGWKWKRAVPWIVAWWRSRGSNSTQIPRYIPPTPPPSSPTSPSASASSLTWPDSIEPPTTRPGSDAEEAGPLGAGAHTLPNTEEEESRPERTEE</sequence>